<dbReference type="InterPro" id="IPR002123">
    <property type="entry name" value="Plipid/glycerol_acylTrfase"/>
</dbReference>
<dbReference type="SUPFAM" id="SSF69593">
    <property type="entry name" value="Glycerol-3-phosphate (1)-acyltransferase"/>
    <property type="match status" value="1"/>
</dbReference>
<protein>
    <submittedName>
        <fullName evidence="6">1-acyl-sn-glycerol-3-phosphate acyltransferase gamma</fullName>
    </submittedName>
</protein>
<evidence type="ECO:0000313" key="7">
    <source>
        <dbReference type="Proteomes" id="UP000192578"/>
    </source>
</evidence>
<feature type="domain" description="Phospholipid/glycerol acyltransferase" evidence="5">
    <location>
        <begin position="94"/>
        <end position="216"/>
    </location>
</feature>
<feature type="transmembrane region" description="Helical" evidence="4">
    <location>
        <begin position="315"/>
        <end position="337"/>
    </location>
</feature>
<sequence>MDTFGILSKVKALPICAVIIAMTFLISGTVMCGFLLLACLLVWPFSRHYYRQLSYYFIYPVWSQLVFLIDWWAPSDVVLYMDEETEQLVGHEHAMVVMNHSYDIDFLVGWLVCERCALLAATKVYAKRSLSFVPIIGWIWRMAEIIFLDRNWQKDRSCIVNQVAEISQYFNPVWILLFPEGTRFTPTKHKESVEFAKMRGVTPLEHLLIPRTKGFVLSIQAIKESGYKIRAIYDTTIAFDTGPGTNAPTFRNVLKGLPVKAQLHVTRIPMEEVPTEETACEAWLHNLFAKKDRLLDEFQRNGTFRGRTVRFPRRVYTLINEVFWTSLVLGTIFFYLVYRASPLLTAVVVAVAGGVSFVLPHLLNVTVATKGSSYGKKSTAAATQPKDS</sequence>
<evidence type="ECO:0000313" key="6">
    <source>
        <dbReference type="EMBL" id="OQV17189.1"/>
    </source>
</evidence>
<feature type="transmembrane region" description="Helical" evidence="4">
    <location>
        <begin position="55"/>
        <end position="73"/>
    </location>
</feature>
<dbReference type="AlphaFoldDB" id="A0A1W0WPT0"/>
<gene>
    <name evidence="6" type="ORF">BV898_08767</name>
</gene>
<evidence type="ECO:0000256" key="3">
    <source>
        <dbReference type="ARBA" id="ARBA00023315"/>
    </source>
</evidence>
<dbReference type="Pfam" id="PF16076">
    <property type="entry name" value="Acyltransf_C"/>
    <property type="match status" value="1"/>
</dbReference>
<dbReference type="InterPro" id="IPR032098">
    <property type="entry name" value="Acyltransf_C"/>
</dbReference>
<dbReference type="PANTHER" id="PTHR10983:SF24">
    <property type="entry name" value="1-ACYLGLYCEROL-3-PHOSPHATE O-ACYLTRANSFERASE 3, ISOFORM E-RELATED"/>
    <property type="match status" value="1"/>
</dbReference>
<dbReference type="GO" id="GO:0012505">
    <property type="term" value="C:endomembrane system"/>
    <property type="evidence" value="ECO:0007669"/>
    <property type="project" value="TreeGrafter"/>
</dbReference>
<keyword evidence="4" id="KW-0472">Membrane</keyword>
<proteinExistence type="inferred from homology"/>
<reference evidence="7" key="1">
    <citation type="submission" date="2017-01" db="EMBL/GenBank/DDBJ databases">
        <title>Comparative genomics of anhydrobiosis in the tardigrade Hypsibius dujardini.</title>
        <authorList>
            <person name="Yoshida Y."/>
            <person name="Koutsovoulos G."/>
            <person name="Laetsch D."/>
            <person name="Stevens L."/>
            <person name="Kumar S."/>
            <person name="Horikawa D."/>
            <person name="Ishino K."/>
            <person name="Komine S."/>
            <person name="Tomita M."/>
            <person name="Blaxter M."/>
            <person name="Arakawa K."/>
        </authorList>
    </citation>
    <scope>NUCLEOTIDE SEQUENCE [LARGE SCALE GENOMIC DNA]</scope>
    <source>
        <strain evidence="7">Z151</strain>
    </source>
</reference>
<feature type="transmembrane region" description="Helical" evidence="4">
    <location>
        <begin position="129"/>
        <end position="148"/>
    </location>
</feature>
<evidence type="ECO:0000256" key="2">
    <source>
        <dbReference type="ARBA" id="ARBA00022679"/>
    </source>
</evidence>
<dbReference type="GO" id="GO:0003841">
    <property type="term" value="F:1-acylglycerol-3-phosphate O-acyltransferase activity"/>
    <property type="evidence" value="ECO:0007669"/>
    <property type="project" value="TreeGrafter"/>
</dbReference>
<feature type="transmembrane region" description="Helical" evidence="4">
    <location>
        <begin position="343"/>
        <end position="367"/>
    </location>
</feature>
<evidence type="ECO:0000256" key="4">
    <source>
        <dbReference type="SAM" id="Phobius"/>
    </source>
</evidence>
<accession>A0A1W0WPT0</accession>
<dbReference type="PANTHER" id="PTHR10983">
    <property type="entry name" value="1-ACYLGLYCEROL-3-PHOSPHATE ACYLTRANSFERASE-RELATED"/>
    <property type="match status" value="1"/>
</dbReference>
<comment type="caution">
    <text evidence="6">The sequence shown here is derived from an EMBL/GenBank/DDBJ whole genome shotgun (WGS) entry which is preliminary data.</text>
</comment>
<dbReference type="Proteomes" id="UP000192578">
    <property type="component" value="Unassembled WGS sequence"/>
</dbReference>
<dbReference type="EMBL" id="MTYJ01000065">
    <property type="protein sequence ID" value="OQV17189.1"/>
    <property type="molecule type" value="Genomic_DNA"/>
</dbReference>
<dbReference type="OrthoDB" id="189226at2759"/>
<evidence type="ECO:0000256" key="1">
    <source>
        <dbReference type="ARBA" id="ARBA00008655"/>
    </source>
</evidence>
<keyword evidence="4" id="KW-1133">Transmembrane helix</keyword>
<keyword evidence="4" id="KW-0812">Transmembrane</keyword>
<name>A0A1W0WPT0_HYPEX</name>
<keyword evidence="2" id="KW-0808">Transferase</keyword>
<dbReference type="CDD" id="cd07990">
    <property type="entry name" value="LPLAT_LCLAT1-like"/>
    <property type="match status" value="1"/>
</dbReference>
<feature type="transmembrane region" description="Helical" evidence="4">
    <location>
        <begin position="12"/>
        <end position="43"/>
    </location>
</feature>
<comment type="similarity">
    <text evidence="1">Belongs to the 1-acyl-sn-glycerol-3-phosphate acyltransferase family.</text>
</comment>
<dbReference type="Pfam" id="PF01553">
    <property type="entry name" value="Acyltransferase"/>
    <property type="match status" value="1"/>
</dbReference>
<keyword evidence="7" id="KW-1185">Reference proteome</keyword>
<evidence type="ECO:0000259" key="5">
    <source>
        <dbReference type="SMART" id="SM00563"/>
    </source>
</evidence>
<organism evidence="6 7">
    <name type="scientific">Hypsibius exemplaris</name>
    <name type="common">Freshwater tardigrade</name>
    <dbReference type="NCBI Taxonomy" id="2072580"/>
    <lineage>
        <taxon>Eukaryota</taxon>
        <taxon>Metazoa</taxon>
        <taxon>Ecdysozoa</taxon>
        <taxon>Tardigrada</taxon>
        <taxon>Eutardigrada</taxon>
        <taxon>Parachela</taxon>
        <taxon>Hypsibioidea</taxon>
        <taxon>Hypsibiidae</taxon>
        <taxon>Hypsibius</taxon>
    </lineage>
</organism>
<keyword evidence="3 6" id="KW-0012">Acyltransferase</keyword>
<dbReference type="SMART" id="SM00563">
    <property type="entry name" value="PlsC"/>
    <property type="match status" value="1"/>
</dbReference>